<dbReference type="EMBL" id="CP133270">
    <property type="protein sequence ID" value="WVX67611.1"/>
    <property type="molecule type" value="Genomic_DNA"/>
</dbReference>
<gene>
    <name evidence="5" type="primary">rpmD</name>
    <name evidence="8" type="ORF">Bealeia1_01826</name>
</gene>
<dbReference type="PANTHER" id="PTHR15892:SF2">
    <property type="entry name" value="LARGE RIBOSOMAL SUBUNIT PROTEIN UL30M"/>
    <property type="match status" value="1"/>
</dbReference>
<dbReference type="PIRSF" id="PIRSF002211">
    <property type="entry name" value="Ribosomal_L30_bac-type"/>
    <property type="match status" value="1"/>
</dbReference>
<organism evidence="8 9">
    <name type="scientific">Candidatus Bealeia paramacronuclearis</name>
    <dbReference type="NCBI Taxonomy" id="1921001"/>
    <lineage>
        <taxon>Bacteria</taxon>
        <taxon>Pseudomonadati</taxon>
        <taxon>Pseudomonadota</taxon>
        <taxon>Alphaproteobacteria</taxon>
        <taxon>Holosporales</taxon>
        <taxon>Holosporaceae</taxon>
        <taxon>Candidatus Bealeia</taxon>
    </lineage>
</organism>
<comment type="similarity">
    <text evidence="1 5 6">Belongs to the universal ribosomal protein uL30 family.</text>
</comment>
<dbReference type="InterPro" id="IPR036919">
    <property type="entry name" value="Ribo_uL30_ferredoxin-like_sf"/>
</dbReference>
<feature type="domain" description="Large ribosomal subunit protein uL30-like ferredoxin-like fold" evidence="7">
    <location>
        <begin position="8"/>
        <end position="57"/>
    </location>
</feature>
<dbReference type="PANTHER" id="PTHR15892">
    <property type="entry name" value="MITOCHONDRIAL RIBOSOMAL PROTEIN L30"/>
    <property type="match status" value="1"/>
</dbReference>
<dbReference type="HAMAP" id="MF_01371_B">
    <property type="entry name" value="Ribosomal_uL30_B"/>
    <property type="match status" value="1"/>
</dbReference>
<comment type="subunit">
    <text evidence="2 5">Part of the 50S ribosomal subunit.</text>
</comment>
<sequence length="63" mass="6889">MTKKKTLVVTQVASPIRRPKIQRAILKGLGLFGIGQTRELEDTSSIRGMIAKVSHMVKVADNA</sequence>
<proteinExistence type="inferred from homology"/>
<dbReference type="PROSITE" id="PS00634">
    <property type="entry name" value="RIBOSOMAL_L30"/>
    <property type="match status" value="1"/>
</dbReference>
<evidence type="ECO:0000256" key="4">
    <source>
        <dbReference type="ARBA" id="ARBA00023274"/>
    </source>
</evidence>
<protein>
    <recommendedName>
        <fullName evidence="5">Large ribosomal subunit protein uL30</fullName>
    </recommendedName>
</protein>
<evidence type="ECO:0000256" key="5">
    <source>
        <dbReference type="HAMAP-Rule" id="MF_01371"/>
    </source>
</evidence>
<keyword evidence="9" id="KW-1185">Reference proteome</keyword>
<name>A0ABZ2C549_9PROT</name>
<keyword evidence="4 5" id="KW-0687">Ribonucleoprotein</keyword>
<evidence type="ECO:0000256" key="6">
    <source>
        <dbReference type="RuleBase" id="RU003734"/>
    </source>
</evidence>
<dbReference type="InterPro" id="IPR005996">
    <property type="entry name" value="Ribosomal_uL30_bac-type"/>
</dbReference>
<dbReference type="InterPro" id="IPR016082">
    <property type="entry name" value="Ribosomal_uL30_ferredoxin-like"/>
</dbReference>
<evidence type="ECO:0000259" key="7">
    <source>
        <dbReference type="Pfam" id="PF00327"/>
    </source>
</evidence>
<evidence type="ECO:0000256" key="3">
    <source>
        <dbReference type="ARBA" id="ARBA00022980"/>
    </source>
</evidence>
<dbReference type="Proteomes" id="UP001330434">
    <property type="component" value="Chromosome"/>
</dbReference>
<reference evidence="8 9" key="1">
    <citation type="journal article" date="2024" name="Environ. Microbiol.">
        <title>Novel evolutionary insights on the interactions of the Holosporales (Alphaproteobacteria) with eukaryotic hosts from comparative genomics.</title>
        <authorList>
            <person name="Giovannini M."/>
            <person name="Petroni G."/>
            <person name="Castelli M."/>
        </authorList>
    </citation>
    <scope>NUCLEOTIDE SEQUENCE [LARGE SCALE GENOMIC DNA]</scope>
    <source>
        <strain evidence="8 9">US_Bl 15I1</strain>
    </source>
</reference>
<evidence type="ECO:0000256" key="1">
    <source>
        <dbReference type="ARBA" id="ARBA00007594"/>
    </source>
</evidence>
<evidence type="ECO:0000313" key="9">
    <source>
        <dbReference type="Proteomes" id="UP001330434"/>
    </source>
</evidence>
<keyword evidence="3 5" id="KW-0689">Ribosomal protein</keyword>
<dbReference type="CDD" id="cd01658">
    <property type="entry name" value="Ribosomal_L30"/>
    <property type="match status" value="1"/>
</dbReference>
<evidence type="ECO:0000313" key="8">
    <source>
        <dbReference type="EMBL" id="WVX67611.1"/>
    </source>
</evidence>
<evidence type="ECO:0000256" key="2">
    <source>
        <dbReference type="ARBA" id="ARBA00011838"/>
    </source>
</evidence>
<accession>A0ABZ2C549</accession>
<dbReference type="SUPFAM" id="SSF55129">
    <property type="entry name" value="Ribosomal protein L30p/L7e"/>
    <property type="match status" value="1"/>
</dbReference>
<dbReference type="Gene3D" id="3.30.1390.20">
    <property type="entry name" value="Ribosomal protein L30, ferredoxin-like fold domain"/>
    <property type="match status" value="1"/>
</dbReference>
<dbReference type="Pfam" id="PF00327">
    <property type="entry name" value="Ribosomal_L30"/>
    <property type="match status" value="1"/>
</dbReference>
<dbReference type="InterPro" id="IPR018038">
    <property type="entry name" value="Ribosomal_uL30_CS"/>
</dbReference>
<dbReference type="GO" id="GO:0005840">
    <property type="term" value="C:ribosome"/>
    <property type="evidence" value="ECO:0007669"/>
    <property type="project" value="UniProtKB-KW"/>
</dbReference>
<dbReference type="NCBIfam" id="TIGR01308">
    <property type="entry name" value="rpmD_bact"/>
    <property type="match status" value="1"/>
</dbReference>
<dbReference type="RefSeq" id="WP_331256324.1">
    <property type="nucleotide sequence ID" value="NZ_CP133270.1"/>
</dbReference>